<sequence length="71" mass="7760">MEHFVDSSALCLTGTATCRSVPGSSLCRCSNRCSQFMPPVTSPHWKGVRLADSYGSVCPRNGPISKMRQRL</sequence>
<comment type="caution">
    <text evidence="1">The sequence shown here is derived from an EMBL/GenBank/DDBJ whole genome shotgun (WGS) entry which is preliminary data.</text>
</comment>
<reference evidence="1 2" key="1">
    <citation type="submission" date="2021-06" db="EMBL/GenBank/DDBJ databases">
        <title>Caerostris extrusa draft genome.</title>
        <authorList>
            <person name="Kono N."/>
            <person name="Arakawa K."/>
        </authorList>
    </citation>
    <scope>NUCLEOTIDE SEQUENCE [LARGE SCALE GENOMIC DNA]</scope>
</reference>
<evidence type="ECO:0000313" key="2">
    <source>
        <dbReference type="Proteomes" id="UP001054945"/>
    </source>
</evidence>
<proteinExistence type="predicted"/>
<accession>A0AAV4N9J4</accession>
<organism evidence="1 2">
    <name type="scientific">Caerostris extrusa</name>
    <name type="common">Bark spider</name>
    <name type="synonym">Caerostris bankana</name>
    <dbReference type="NCBI Taxonomy" id="172846"/>
    <lineage>
        <taxon>Eukaryota</taxon>
        <taxon>Metazoa</taxon>
        <taxon>Ecdysozoa</taxon>
        <taxon>Arthropoda</taxon>
        <taxon>Chelicerata</taxon>
        <taxon>Arachnida</taxon>
        <taxon>Araneae</taxon>
        <taxon>Araneomorphae</taxon>
        <taxon>Entelegynae</taxon>
        <taxon>Araneoidea</taxon>
        <taxon>Araneidae</taxon>
        <taxon>Caerostris</taxon>
    </lineage>
</organism>
<dbReference type="AlphaFoldDB" id="A0AAV4N9J4"/>
<protein>
    <submittedName>
        <fullName evidence="1">Uncharacterized protein</fullName>
    </submittedName>
</protein>
<keyword evidence="2" id="KW-1185">Reference proteome</keyword>
<dbReference type="EMBL" id="BPLR01020655">
    <property type="protein sequence ID" value="GIX81113.1"/>
    <property type="molecule type" value="Genomic_DNA"/>
</dbReference>
<gene>
    <name evidence="1" type="ORF">CEXT_410841</name>
</gene>
<name>A0AAV4N9J4_CAEEX</name>
<dbReference type="Proteomes" id="UP001054945">
    <property type="component" value="Unassembled WGS sequence"/>
</dbReference>
<evidence type="ECO:0000313" key="1">
    <source>
        <dbReference type="EMBL" id="GIX81113.1"/>
    </source>
</evidence>